<evidence type="ECO:0000313" key="1">
    <source>
        <dbReference type="EMBL" id="MPL95797.1"/>
    </source>
</evidence>
<dbReference type="EMBL" id="VSSQ01000482">
    <property type="protein sequence ID" value="MPL95797.1"/>
    <property type="molecule type" value="Genomic_DNA"/>
</dbReference>
<gene>
    <name evidence="1" type="ORF">SDC9_41969</name>
</gene>
<sequence length="244" mass="26898">MLMKKITFILTCVLLVSSFTYGATGWFNDYVLIDKNSGGEQYYWIGGNPNYGTELNNNDFGVVVSLVITGCDMKYWSDTQDRTGGAFYYKIMSSDNSTQVVAPVEIIWSHASIGGNDYQGTLSAQTIDLLAGLTKNTTYKLHVWAKNWGTGQGDSWLSNGGANYVATFTTDNTTGVNQTSNAIKVYSEKNTLNARFSGQAHIELYSITGQQLKSVVVNDEFSEIVRPGVYLLRINGESHKVLVK</sequence>
<accession>A0A644VWZ9</accession>
<organism evidence="1">
    <name type="scientific">bioreactor metagenome</name>
    <dbReference type="NCBI Taxonomy" id="1076179"/>
    <lineage>
        <taxon>unclassified sequences</taxon>
        <taxon>metagenomes</taxon>
        <taxon>ecological metagenomes</taxon>
    </lineage>
</organism>
<comment type="caution">
    <text evidence="1">The sequence shown here is derived from an EMBL/GenBank/DDBJ whole genome shotgun (WGS) entry which is preliminary data.</text>
</comment>
<protein>
    <submittedName>
        <fullName evidence="1">Uncharacterized protein</fullName>
    </submittedName>
</protein>
<proteinExistence type="predicted"/>
<dbReference type="AlphaFoldDB" id="A0A644VWZ9"/>
<reference evidence="1" key="1">
    <citation type="submission" date="2019-08" db="EMBL/GenBank/DDBJ databases">
        <authorList>
            <person name="Kucharzyk K."/>
            <person name="Murdoch R.W."/>
            <person name="Higgins S."/>
            <person name="Loffler F."/>
        </authorList>
    </citation>
    <scope>NUCLEOTIDE SEQUENCE</scope>
</reference>
<name>A0A644VWZ9_9ZZZZ</name>